<name>A0A7J6RQ10_PEROL</name>
<protein>
    <recommendedName>
        <fullName evidence="4">Transmembrane protein</fullName>
    </recommendedName>
</protein>
<keyword evidence="1" id="KW-0472">Membrane</keyword>
<evidence type="ECO:0000256" key="1">
    <source>
        <dbReference type="SAM" id="Phobius"/>
    </source>
</evidence>
<reference evidence="2 3" key="1">
    <citation type="submission" date="2020-04" db="EMBL/GenBank/DDBJ databases">
        <title>Perkinsus olseni comparative genomics.</title>
        <authorList>
            <person name="Bogema D.R."/>
        </authorList>
    </citation>
    <scope>NUCLEOTIDE SEQUENCE [LARGE SCALE GENOMIC DNA]</scope>
    <source>
        <strain evidence="2 3">ATCC PRA-207</strain>
    </source>
</reference>
<dbReference type="Proteomes" id="UP000553632">
    <property type="component" value="Unassembled WGS sequence"/>
</dbReference>
<accession>A0A7J6RQ10</accession>
<keyword evidence="3" id="KW-1185">Reference proteome</keyword>
<dbReference type="EMBL" id="JABANO010023956">
    <property type="protein sequence ID" value="KAF4722677.1"/>
    <property type="molecule type" value="Genomic_DNA"/>
</dbReference>
<evidence type="ECO:0000313" key="3">
    <source>
        <dbReference type="Proteomes" id="UP000553632"/>
    </source>
</evidence>
<gene>
    <name evidence="2" type="ORF">FOZ63_015979</name>
</gene>
<feature type="non-terminal residue" evidence="2">
    <location>
        <position position="221"/>
    </location>
</feature>
<feature type="transmembrane region" description="Helical" evidence="1">
    <location>
        <begin position="119"/>
        <end position="140"/>
    </location>
</feature>
<proteinExistence type="predicted"/>
<keyword evidence="1" id="KW-1133">Transmembrane helix</keyword>
<comment type="caution">
    <text evidence="2">The sequence shown here is derived from an EMBL/GenBank/DDBJ whole genome shotgun (WGS) entry which is preliminary data.</text>
</comment>
<dbReference type="AlphaFoldDB" id="A0A7J6RQ10"/>
<keyword evidence="1" id="KW-0812">Transmembrane</keyword>
<evidence type="ECO:0008006" key="4">
    <source>
        <dbReference type="Google" id="ProtNLM"/>
    </source>
</evidence>
<evidence type="ECO:0000313" key="2">
    <source>
        <dbReference type="EMBL" id="KAF4722677.1"/>
    </source>
</evidence>
<organism evidence="2 3">
    <name type="scientific">Perkinsus olseni</name>
    <name type="common">Perkinsus atlanticus</name>
    <dbReference type="NCBI Taxonomy" id="32597"/>
    <lineage>
        <taxon>Eukaryota</taxon>
        <taxon>Sar</taxon>
        <taxon>Alveolata</taxon>
        <taxon>Perkinsozoa</taxon>
        <taxon>Perkinsea</taxon>
        <taxon>Perkinsida</taxon>
        <taxon>Perkinsidae</taxon>
        <taxon>Perkinsus</taxon>
    </lineage>
</organism>
<sequence length="221" mass="23392">MLFSASSAQCGADNATHYGGAACNNDGHHDQRLVCGDGVSSIRITSEATVRVCLCDYDYIASKIATSGAVASEVVEPCSKASHYELQPVTGGVIQVGPSSEFGLYVGPDGPASEASSTWPVILVAALVCILAAAGALALYRRSKRKEKQNLATTDDSTTTMLGDDDLPSFEFIKQWDDYYVSIGYKRGTAFEMFGITPEGLTAPKPLAILDTVPTPPRSRT</sequence>